<dbReference type="InParanoid" id="E2BD45"/>
<dbReference type="SUPFAM" id="SSF54637">
    <property type="entry name" value="Thioesterase/thiol ester dehydrase-isomerase"/>
    <property type="match status" value="1"/>
</dbReference>
<dbReference type="GO" id="GO:0019171">
    <property type="term" value="F:(3R)-hydroxyacyl-[acyl-carrier-protein] dehydratase activity"/>
    <property type="evidence" value="ECO:0007669"/>
    <property type="project" value="TreeGrafter"/>
</dbReference>
<dbReference type="InterPro" id="IPR050965">
    <property type="entry name" value="UPF0336/Enoyl-CoA_hydratase"/>
</dbReference>
<dbReference type="InterPro" id="IPR029069">
    <property type="entry name" value="HotDog_dom_sf"/>
</dbReference>
<dbReference type="PANTHER" id="PTHR43437">
    <property type="entry name" value="HYDROXYACYL-THIOESTER DEHYDRATASE TYPE 2, MITOCHONDRIAL-RELATED"/>
    <property type="match status" value="1"/>
</dbReference>
<dbReference type="GO" id="GO:0006633">
    <property type="term" value="P:fatty acid biosynthetic process"/>
    <property type="evidence" value="ECO:0007669"/>
    <property type="project" value="TreeGrafter"/>
</dbReference>
<sequence>MFKARLFANTTINNLREGDQVSVFKVITNDDILKFAELTGDYNPIHVESARNIVHGAFLNGLVSGIIGTKLPGAGTIVIEQNLTFPKPCYAGESVEVIVKIVSVRKIILCTYMCIANGEKVVLEGEAKLIRKML</sequence>
<gene>
    <name evidence="2" type="ORF">EAI_02902</name>
</gene>
<evidence type="ECO:0000259" key="1">
    <source>
        <dbReference type="Pfam" id="PF01575"/>
    </source>
</evidence>
<name>E2BD45_HARSA</name>
<reference evidence="2 3" key="1">
    <citation type="journal article" date="2010" name="Science">
        <title>Genomic comparison of the ants Camponotus floridanus and Harpegnathos saltator.</title>
        <authorList>
            <person name="Bonasio R."/>
            <person name="Zhang G."/>
            <person name="Ye C."/>
            <person name="Mutti N.S."/>
            <person name="Fang X."/>
            <person name="Qin N."/>
            <person name="Donahue G."/>
            <person name="Yang P."/>
            <person name="Li Q."/>
            <person name="Li C."/>
            <person name="Zhang P."/>
            <person name="Huang Z."/>
            <person name="Berger S.L."/>
            <person name="Reinberg D."/>
            <person name="Wang J."/>
            <person name="Liebig J."/>
        </authorList>
    </citation>
    <scope>NUCLEOTIDE SEQUENCE [LARGE SCALE GENOMIC DNA]</scope>
    <source>
        <strain evidence="2 3">R22 G/1</strain>
    </source>
</reference>
<dbReference type="Proteomes" id="UP000008237">
    <property type="component" value="Unassembled WGS sequence"/>
</dbReference>
<dbReference type="STRING" id="610380.E2BD45"/>
<protein>
    <recommendedName>
        <fullName evidence="1">MaoC-like domain-containing protein</fullName>
    </recommendedName>
</protein>
<dbReference type="EMBL" id="GL447563">
    <property type="protein sequence ID" value="EFN86387.1"/>
    <property type="molecule type" value="Genomic_DNA"/>
</dbReference>
<dbReference type="Pfam" id="PF01575">
    <property type="entry name" value="MaoC_dehydratas"/>
    <property type="match status" value="1"/>
</dbReference>
<dbReference type="AlphaFoldDB" id="E2BD45"/>
<dbReference type="OrthoDB" id="201709at2759"/>
<dbReference type="CDD" id="cd03449">
    <property type="entry name" value="R_hydratase"/>
    <property type="match status" value="1"/>
</dbReference>
<evidence type="ECO:0000313" key="3">
    <source>
        <dbReference type="Proteomes" id="UP000008237"/>
    </source>
</evidence>
<accession>E2BD45</accession>
<dbReference type="InterPro" id="IPR002539">
    <property type="entry name" value="MaoC-like_dom"/>
</dbReference>
<dbReference type="GO" id="GO:0018812">
    <property type="term" value="F:3-hydroxyacyl-CoA dehydratase activity"/>
    <property type="evidence" value="ECO:0007669"/>
    <property type="project" value="UniProtKB-ARBA"/>
</dbReference>
<evidence type="ECO:0000313" key="2">
    <source>
        <dbReference type="EMBL" id="EFN86387.1"/>
    </source>
</evidence>
<dbReference type="OMA" id="IYIGQQM"/>
<proteinExistence type="predicted"/>
<keyword evidence="3" id="KW-1185">Reference proteome</keyword>
<dbReference type="GO" id="GO:0005739">
    <property type="term" value="C:mitochondrion"/>
    <property type="evidence" value="ECO:0007669"/>
    <property type="project" value="TreeGrafter"/>
</dbReference>
<dbReference type="Gene3D" id="3.10.129.10">
    <property type="entry name" value="Hotdog Thioesterase"/>
    <property type="match status" value="1"/>
</dbReference>
<feature type="domain" description="MaoC-like" evidence="1">
    <location>
        <begin position="26"/>
        <end position="106"/>
    </location>
</feature>
<organism evidence="3">
    <name type="scientific">Harpegnathos saltator</name>
    <name type="common">Jerdon's jumping ant</name>
    <dbReference type="NCBI Taxonomy" id="610380"/>
    <lineage>
        <taxon>Eukaryota</taxon>
        <taxon>Metazoa</taxon>
        <taxon>Ecdysozoa</taxon>
        <taxon>Arthropoda</taxon>
        <taxon>Hexapoda</taxon>
        <taxon>Insecta</taxon>
        <taxon>Pterygota</taxon>
        <taxon>Neoptera</taxon>
        <taxon>Endopterygota</taxon>
        <taxon>Hymenoptera</taxon>
        <taxon>Apocrita</taxon>
        <taxon>Aculeata</taxon>
        <taxon>Formicoidea</taxon>
        <taxon>Formicidae</taxon>
        <taxon>Ponerinae</taxon>
        <taxon>Ponerini</taxon>
        <taxon>Harpegnathos</taxon>
    </lineage>
</organism>
<dbReference type="PANTHER" id="PTHR43437:SF3">
    <property type="entry name" value="HYDROXYACYL-THIOESTER DEHYDRATASE TYPE 2, MITOCHONDRIAL"/>
    <property type="match status" value="1"/>
</dbReference>